<organism evidence="4 5">
    <name type="scientific">Cellvibrio mixtus</name>
    <dbReference type="NCBI Taxonomy" id="39650"/>
    <lineage>
        <taxon>Bacteria</taxon>
        <taxon>Pseudomonadati</taxon>
        <taxon>Pseudomonadota</taxon>
        <taxon>Gammaproteobacteria</taxon>
        <taxon>Cellvibrionales</taxon>
        <taxon>Cellvibrionaceae</taxon>
        <taxon>Cellvibrio</taxon>
    </lineage>
</organism>
<dbReference type="InterPro" id="IPR013491">
    <property type="entry name" value="Tape_meas_N"/>
</dbReference>
<dbReference type="EMBL" id="NHNI01000002">
    <property type="protein sequence ID" value="OZY84818.1"/>
    <property type="molecule type" value="Genomic_DNA"/>
</dbReference>
<feature type="domain" description="Tape measure protein N-terminal" evidence="3">
    <location>
        <begin position="292"/>
        <end position="476"/>
    </location>
</feature>
<dbReference type="SUPFAM" id="SSF58104">
    <property type="entry name" value="Methyl-accepting chemotaxis protein (MCP) signaling domain"/>
    <property type="match status" value="1"/>
</dbReference>
<dbReference type="Gene3D" id="1.10.287.950">
    <property type="entry name" value="Methyl-accepting chemotaxis protein"/>
    <property type="match status" value="1"/>
</dbReference>
<dbReference type="NCBIfam" id="TIGR02675">
    <property type="entry name" value="tape_meas_nterm"/>
    <property type="match status" value="1"/>
</dbReference>
<feature type="coiled-coil region" evidence="1">
    <location>
        <begin position="996"/>
        <end position="1056"/>
    </location>
</feature>
<accession>A0A266Q4M2</accession>
<comment type="caution">
    <text evidence="4">The sequence shown here is derived from an EMBL/GenBank/DDBJ whole genome shotgun (WGS) entry which is preliminary data.</text>
</comment>
<dbReference type="Pfam" id="PF20155">
    <property type="entry name" value="TMP_3"/>
    <property type="match status" value="1"/>
</dbReference>
<gene>
    <name evidence="4" type="ORF">CBP51_16790</name>
</gene>
<evidence type="ECO:0000256" key="1">
    <source>
        <dbReference type="SAM" id="Coils"/>
    </source>
</evidence>
<evidence type="ECO:0000256" key="2">
    <source>
        <dbReference type="SAM" id="MobiDB-lite"/>
    </source>
</evidence>
<dbReference type="Proteomes" id="UP000216101">
    <property type="component" value="Unassembled WGS sequence"/>
</dbReference>
<name>A0A266Q4M2_9GAMM</name>
<dbReference type="PANTHER" id="PTHR38812">
    <property type="entry name" value="MU-LIKE PROPHAGE FLUMU PROTEIN GP42"/>
    <property type="match status" value="1"/>
</dbReference>
<feature type="compositionally biased region" description="Low complexity" evidence="2">
    <location>
        <begin position="1205"/>
        <end position="1223"/>
    </location>
</feature>
<feature type="compositionally biased region" description="Basic and acidic residues" evidence="2">
    <location>
        <begin position="1188"/>
        <end position="1204"/>
    </location>
</feature>
<keyword evidence="5" id="KW-1185">Reference proteome</keyword>
<protein>
    <recommendedName>
        <fullName evidence="3">Tape measure protein N-terminal domain-containing protein</fullName>
    </recommendedName>
</protein>
<proteinExistence type="predicted"/>
<dbReference type="PANTHER" id="PTHR38812:SF2">
    <property type="entry name" value="MU-LIKE PROPHAGE FLUMU PROTEIN GP42"/>
    <property type="match status" value="1"/>
</dbReference>
<dbReference type="InterPro" id="IPR053058">
    <property type="entry name" value="Mulikevirus_tape_measure"/>
</dbReference>
<dbReference type="AlphaFoldDB" id="A0A266Q4M2"/>
<dbReference type="RefSeq" id="WP_094985815.1">
    <property type="nucleotide sequence ID" value="NZ_NHNI01000002.1"/>
</dbReference>
<reference evidence="5" key="1">
    <citation type="submission" date="2017-05" db="EMBL/GenBank/DDBJ databases">
        <authorList>
            <person name="Barney B.M."/>
        </authorList>
    </citation>
    <scope>NUCLEOTIDE SEQUENCE [LARGE SCALE GENOMIC DNA]</scope>
    <source>
        <strain evidence="5">PSBB022</strain>
    </source>
</reference>
<feature type="region of interest" description="Disordered" evidence="2">
    <location>
        <begin position="1188"/>
        <end position="1227"/>
    </location>
</feature>
<evidence type="ECO:0000259" key="3">
    <source>
        <dbReference type="Pfam" id="PF20155"/>
    </source>
</evidence>
<sequence>MAVKDSVLNFIIKAKNMAGDVVSKFRKDVETLDSTSADASKSVDALGAAADGLGKDAGSASAGTDSLNNTLNDVSENASTAAQSLDAADSSMSDIASAAKSVNDSTESASKSLNDLGDTAQDLGDNTKSASAGTKALVTAVDDIDTKATDASSAVSDLGDVAKDLSDNTKTAGAGAKALGDAMDEVDTSATEAALALAKAEKEAAESARKLHESGVAADKAAASVGKMGQRYDAAGKPIETARQEIKATNDELKETEGSTAKAGTSIGSFTKRLLALAAAAVGIHTITNAFKSMLNTGDQFERLSLQMEQTMGSLAAGEQATEWVKDFAKNTPLQLQEVTDTFLRLKNFGLDPQAGAMQAIVDQAAKLGKGYEAVEGISLALGQAWAKQKLQGEEILQLIERGVPVWDLLATTTGKTTAEIQKMSEAGLLGRDAIKAMIDEMGKQSAGAAAQNMSLLSGYISTLTDEWQLFLNEVAKSGALDYAKDQLRQLIDYIQELKANGKLTEYAQNISDAFISISEASKSVVLAIKDNISNFALLAQAYAAVKLAGFANDAKNLAVTLGTTLVTGTTAAATATKTLATAMRALPWVIVIDQAVKATQAYFDLQKAKQNLAASQATLTKVQADEIAKIKEFNEQTGLSVQTLDEIINMQKAGAVAVDEYTGKWRLATDQLTEAEKAQRVQAEATAKAKAETAAFENQFEGLMGVLAESQKAGKDTAAVIADIGAAALQSGERGVESLSLAIGQLAQGGDEAKAKLKDGLAAFLVSLSEEQYSKFGAGIEAALKRIEGGADQTSNRLSFMKTILEADLAAAAQRAGVDIGKVLTGIDDESKTAIGAFENLATKVKAAGLEGEKANLVLRNGLLNTLKSMDTSKEIDATIASINELIKQGDITKTQGNEQVALAEKRRQEIQNGTNAQKTASEENEKNAGTWILIEDSSKKATSAMQGAGSVAKFLQDAYFALRAEVEALGPAAVAAFEKLQGVRPNTAPITGDFAELKQTIADTSTEIDRLQKVSTTMDVTGINRYLRDTMINAAQVKQEYAEQKLALERLQQAYSDGAISARDFINSARGAASSTSLLNQADLSALKNQIKSAQEQMESFRASTQGTLNSLQSELASLQGNAERVAQLAYEARIADLNAKLEDARATGDKEAITNAQQALKIAQDIFNIKKQQIAEEKKAQEQAQEKARLEEAARKVEETKTQQQASQPQAQPQATPQPANVQRIEIALPSGQTANLTGSADDINNLLNFLNEAGLRSTQ</sequence>
<keyword evidence="1" id="KW-0175">Coiled coil</keyword>
<evidence type="ECO:0000313" key="4">
    <source>
        <dbReference type="EMBL" id="OZY84818.1"/>
    </source>
</evidence>
<evidence type="ECO:0000313" key="5">
    <source>
        <dbReference type="Proteomes" id="UP000216101"/>
    </source>
</evidence>